<keyword evidence="4" id="KW-1133">Transmembrane helix</keyword>
<feature type="transmembrane region" description="Helical" evidence="4">
    <location>
        <begin position="34"/>
        <end position="51"/>
    </location>
</feature>
<sequence length="211" mass="23803">MKLSLPDRTKEYLPLSQKTEDSGSRPGLLTLRNVVLSLVYIALLVVAFFVGQKTALPLQRPPIAPDLPIPVGTATRMFNFNRTFSQAPSNATDEAWKSIFPRDGVFFKLPPTIPDRSTISVFHQLHCLDSIRHSYWRYHAAAVEGKKLDENDTPFLEAGDHVRHCIDLIRQGLMCTMDLTVEKDKKAGVRGFGTEHQCRNWDDLIQAIDNS</sequence>
<keyword evidence="4" id="KW-0472">Membrane</keyword>
<reference evidence="5" key="1">
    <citation type="submission" date="2023-01" db="EMBL/GenBank/DDBJ databases">
        <authorList>
            <person name="Van Ghelder C."/>
            <person name="Rancurel C."/>
        </authorList>
    </citation>
    <scope>NUCLEOTIDE SEQUENCE</scope>
    <source>
        <strain evidence="5">CNCM I-4278</strain>
    </source>
</reference>
<dbReference type="Proteomes" id="UP001152607">
    <property type="component" value="Unassembled WGS sequence"/>
</dbReference>
<dbReference type="PANTHER" id="PTHR33365:SF11">
    <property type="entry name" value="TAT PATHWAY SIGNAL SEQUENCE"/>
    <property type="match status" value="1"/>
</dbReference>
<evidence type="ECO:0000313" key="6">
    <source>
        <dbReference type="Proteomes" id="UP001152607"/>
    </source>
</evidence>
<dbReference type="AlphaFoldDB" id="A0A9W4UBV2"/>
<evidence type="ECO:0000256" key="3">
    <source>
        <dbReference type="ARBA" id="ARBA00035112"/>
    </source>
</evidence>
<name>A0A9W4UBV2_9PLEO</name>
<keyword evidence="6" id="KW-1185">Reference proteome</keyword>
<dbReference type="Pfam" id="PF11807">
    <property type="entry name" value="UstYa"/>
    <property type="match status" value="1"/>
</dbReference>
<dbReference type="GO" id="GO:0043386">
    <property type="term" value="P:mycotoxin biosynthetic process"/>
    <property type="evidence" value="ECO:0007669"/>
    <property type="project" value="InterPro"/>
</dbReference>
<gene>
    <name evidence="5" type="ORF">PDIGIT_LOCUS6196</name>
</gene>
<evidence type="ECO:0000313" key="5">
    <source>
        <dbReference type="EMBL" id="CAI6333160.1"/>
    </source>
</evidence>
<organism evidence="5 6">
    <name type="scientific">Periconia digitata</name>
    <dbReference type="NCBI Taxonomy" id="1303443"/>
    <lineage>
        <taxon>Eukaryota</taxon>
        <taxon>Fungi</taxon>
        <taxon>Dikarya</taxon>
        <taxon>Ascomycota</taxon>
        <taxon>Pezizomycotina</taxon>
        <taxon>Dothideomycetes</taxon>
        <taxon>Pleosporomycetidae</taxon>
        <taxon>Pleosporales</taxon>
        <taxon>Massarineae</taxon>
        <taxon>Periconiaceae</taxon>
        <taxon>Periconia</taxon>
    </lineage>
</organism>
<comment type="similarity">
    <text evidence="3">Belongs to the ustYa family.</text>
</comment>
<comment type="pathway">
    <text evidence="1">Mycotoxin biosynthesis.</text>
</comment>
<keyword evidence="2" id="KW-0560">Oxidoreductase</keyword>
<dbReference type="OrthoDB" id="3687641at2759"/>
<evidence type="ECO:0000256" key="2">
    <source>
        <dbReference type="ARBA" id="ARBA00023002"/>
    </source>
</evidence>
<accession>A0A9W4UBV2</accession>
<comment type="caution">
    <text evidence="5">The sequence shown here is derived from an EMBL/GenBank/DDBJ whole genome shotgun (WGS) entry which is preliminary data.</text>
</comment>
<proteinExistence type="inferred from homology"/>
<dbReference type="GO" id="GO:0016491">
    <property type="term" value="F:oxidoreductase activity"/>
    <property type="evidence" value="ECO:0007669"/>
    <property type="project" value="UniProtKB-KW"/>
</dbReference>
<dbReference type="InterPro" id="IPR021765">
    <property type="entry name" value="UstYa-like"/>
</dbReference>
<evidence type="ECO:0000256" key="4">
    <source>
        <dbReference type="SAM" id="Phobius"/>
    </source>
</evidence>
<dbReference type="EMBL" id="CAOQHR010000004">
    <property type="protein sequence ID" value="CAI6333160.1"/>
    <property type="molecule type" value="Genomic_DNA"/>
</dbReference>
<protein>
    <recommendedName>
        <fullName evidence="7">Oxidase ustYa</fullName>
    </recommendedName>
</protein>
<keyword evidence="4" id="KW-0812">Transmembrane</keyword>
<dbReference type="PANTHER" id="PTHR33365">
    <property type="entry name" value="YALI0B05434P"/>
    <property type="match status" value="1"/>
</dbReference>
<evidence type="ECO:0000256" key="1">
    <source>
        <dbReference type="ARBA" id="ARBA00004685"/>
    </source>
</evidence>
<evidence type="ECO:0008006" key="7">
    <source>
        <dbReference type="Google" id="ProtNLM"/>
    </source>
</evidence>